<dbReference type="InterPro" id="IPR052902">
    <property type="entry name" value="ABC-2_transporter"/>
</dbReference>
<evidence type="ECO:0000256" key="2">
    <source>
        <dbReference type="ARBA" id="ARBA00022692"/>
    </source>
</evidence>
<evidence type="ECO:0000259" key="6">
    <source>
        <dbReference type="PROSITE" id="PS51012"/>
    </source>
</evidence>
<feature type="transmembrane region" description="Helical" evidence="5">
    <location>
        <begin position="348"/>
        <end position="371"/>
    </location>
</feature>
<proteinExistence type="predicted"/>
<dbReference type="PROSITE" id="PS51012">
    <property type="entry name" value="ABC_TM2"/>
    <property type="match status" value="1"/>
</dbReference>
<comment type="caution">
    <text evidence="7">The sequence shown here is derived from an EMBL/GenBank/DDBJ whole genome shotgun (WGS) entry which is preliminary data.</text>
</comment>
<dbReference type="PANTHER" id="PTHR43027">
    <property type="entry name" value="DOXORUBICIN RESISTANCE ABC TRANSPORTER PERMEASE PROTEIN DRRC-RELATED"/>
    <property type="match status" value="1"/>
</dbReference>
<dbReference type="AlphaFoldDB" id="A0A937K6C7"/>
<feature type="transmembrane region" description="Helical" evidence="5">
    <location>
        <begin position="293"/>
        <end position="312"/>
    </location>
</feature>
<feature type="transmembrane region" description="Helical" evidence="5">
    <location>
        <begin position="21"/>
        <end position="43"/>
    </location>
</feature>
<accession>A0A937K6C7</accession>
<gene>
    <name evidence="7" type="ORF">JK634_17740</name>
</gene>
<sequence length="377" mass="41124">MNIINFAINEIKSTLRDTRTLTFMLAFPIILILILGTALSGAFSSDNTVSLDKISIVYKDNSTGEFSKYFGEFVKQAEREGIKFEKVDDVVDAKNKVEKRKYQGFIEINNDSVKLYENDRTSIEGNIVEGMLKGFIDKYKLISEVVKVKPQGVGVVVNDNSEGSYIKETSLNSKSAPGAIDYYSIAMTTMIGLYGAISACFLIRGERMNKTDTRLIAAPVRKSEILIGKVLGGIGANLLCVLVVMLVSKYAFKANWGSNIGLVILVLLTEVILATSFGLGVSYITKKPEAPRAIVMLVVQVASFLGGAYFPITSENSTGILNFLVKLSPLSWNNEAINKLIYTSDSYAVIPAIVINMAVACLFLVISGVIAGRREAL</sequence>
<feature type="transmembrane region" description="Helical" evidence="5">
    <location>
        <begin position="182"/>
        <end position="205"/>
    </location>
</feature>
<evidence type="ECO:0000256" key="1">
    <source>
        <dbReference type="ARBA" id="ARBA00004141"/>
    </source>
</evidence>
<dbReference type="PANTHER" id="PTHR43027:SF1">
    <property type="entry name" value="DOXORUBICIN RESISTANCE ABC TRANSPORTER PERMEASE PROTEIN DRRC-RELATED"/>
    <property type="match status" value="1"/>
</dbReference>
<dbReference type="RefSeq" id="WP_202769070.1">
    <property type="nucleotide sequence ID" value="NZ_JAESWA010000027.1"/>
</dbReference>
<keyword evidence="2 5" id="KW-0812">Transmembrane</keyword>
<evidence type="ECO:0000256" key="3">
    <source>
        <dbReference type="ARBA" id="ARBA00022989"/>
    </source>
</evidence>
<reference evidence="7" key="1">
    <citation type="submission" date="2021-01" db="EMBL/GenBank/DDBJ databases">
        <title>Genome public.</title>
        <authorList>
            <person name="Liu C."/>
            <person name="Sun Q."/>
        </authorList>
    </citation>
    <scope>NUCLEOTIDE SEQUENCE</scope>
    <source>
        <strain evidence="7">YIM B02565</strain>
    </source>
</reference>
<comment type="subcellular location">
    <subcellularLocation>
        <location evidence="1">Membrane</location>
        <topology evidence="1">Multi-pass membrane protein</topology>
    </subcellularLocation>
</comment>
<evidence type="ECO:0000256" key="5">
    <source>
        <dbReference type="SAM" id="Phobius"/>
    </source>
</evidence>
<feature type="domain" description="ABC transmembrane type-2" evidence="6">
    <location>
        <begin position="142"/>
        <end position="374"/>
    </location>
</feature>
<organism evidence="7 8">
    <name type="scientific">Clostridium paridis</name>
    <dbReference type="NCBI Taxonomy" id="2803863"/>
    <lineage>
        <taxon>Bacteria</taxon>
        <taxon>Bacillati</taxon>
        <taxon>Bacillota</taxon>
        <taxon>Clostridia</taxon>
        <taxon>Eubacteriales</taxon>
        <taxon>Clostridiaceae</taxon>
        <taxon>Clostridium</taxon>
    </lineage>
</organism>
<keyword evidence="3 5" id="KW-1133">Transmembrane helix</keyword>
<feature type="transmembrane region" description="Helical" evidence="5">
    <location>
        <begin position="260"/>
        <end position="281"/>
    </location>
</feature>
<evidence type="ECO:0000256" key="4">
    <source>
        <dbReference type="ARBA" id="ARBA00023136"/>
    </source>
</evidence>
<dbReference type="InterPro" id="IPR013525">
    <property type="entry name" value="ABC2_TM"/>
</dbReference>
<dbReference type="GO" id="GO:0016020">
    <property type="term" value="C:membrane"/>
    <property type="evidence" value="ECO:0007669"/>
    <property type="project" value="UniProtKB-SubCell"/>
</dbReference>
<dbReference type="Pfam" id="PF12698">
    <property type="entry name" value="ABC2_membrane_3"/>
    <property type="match status" value="1"/>
</dbReference>
<protein>
    <submittedName>
        <fullName evidence="7">ABC transporter permease</fullName>
    </submittedName>
</protein>
<name>A0A937K6C7_9CLOT</name>
<feature type="transmembrane region" description="Helical" evidence="5">
    <location>
        <begin position="226"/>
        <end position="248"/>
    </location>
</feature>
<dbReference type="EMBL" id="JAESWA010000027">
    <property type="protein sequence ID" value="MBL4933628.1"/>
    <property type="molecule type" value="Genomic_DNA"/>
</dbReference>
<evidence type="ECO:0000313" key="8">
    <source>
        <dbReference type="Proteomes" id="UP000623681"/>
    </source>
</evidence>
<evidence type="ECO:0000313" key="7">
    <source>
        <dbReference type="EMBL" id="MBL4933628.1"/>
    </source>
</evidence>
<dbReference type="Proteomes" id="UP000623681">
    <property type="component" value="Unassembled WGS sequence"/>
</dbReference>
<dbReference type="InterPro" id="IPR047817">
    <property type="entry name" value="ABC2_TM_bact-type"/>
</dbReference>
<keyword evidence="4 5" id="KW-0472">Membrane</keyword>
<dbReference type="GO" id="GO:0140359">
    <property type="term" value="F:ABC-type transporter activity"/>
    <property type="evidence" value="ECO:0007669"/>
    <property type="project" value="InterPro"/>
</dbReference>
<keyword evidence="8" id="KW-1185">Reference proteome</keyword>